<evidence type="ECO:0000313" key="2">
    <source>
        <dbReference type="Proteomes" id="UP000291343"/>
    </source>
</evidence>
<dbReference type="EMBL" id="QKKF02000440">
    <property type="protein sequence ID" value="RZF49055.1"/>
    <property type="molecule type" value="Genomic_DNA"/>
</dbReference>
<dbReference type="InParanoid" id="A0A482XSF9"/>
<name>A0A482XSF9_LAOST</name>
<reference evidence="1 2" key="1">
    <citation type="journal article" date="2017" name="Gigascience">
        <title>Genome sequence of the small brown planthopper, Laodelphax striatellus.</title>
        <authorList>
            <person name="Zhu J."/>
            <person name="Jiang F."/>
            <person name="Wang X."/>
            <person name="Yang P."/>
            <person name="Bao Y."/>
            <person name="Zhao W."/>
            <person name="Wang W."/>
            <person name="Lu H."/>
            <person name="Wang Q."/>
            <person name="Cui N."/>
            <person name="Li J."/>
            <person name="Chen X."/>
            <person name="Luo L."/>
            <person name="Yu J."/>
            <person name="Kang L."/>
            <person name="Cui F."/>
        </authorList>
    </citation>
    <scope>NUCLEOTIDE SEQUENCE [LARGE SCALE GENOMIC DNA]</scope>
    <source>
        <strain evidence="1">Lst14</strain>
    </source>
</reference>
<organism evidence="1 2">
    <name type="scientific">Laodelphax striatellus</name>
    <name type="common">Small brown planthopper</name>
    <name type="synonym">Delphax striatella</name>
    <dbReference type="NCBI Taxonomy" id="195883"/>
    <lineage>
        <taxon>Eukaryota</taxon>
        <taxon>Metazoa</taxon>
        <taxon>Ecdysozoa</taxon>
        <taxon>Arthropoda</taxon>
        <taxon>Hexapoda</taxon>
        <taxon>Insecta</taxon>
        <taxon>Pterygota</taxon>
        <taxon>Neoptera</taxon>
        <taxon>Paraneoptera</taxon>
        <taxon>Hemiptera</taxon>
        <taxon>Auchenorrhyncha</taxon>
        <taxon>Fulgoroidea</taxon>
        <taxon>Delphacidae</taxon>
        <taxon>Criomorphinae</taxon>
        <taxon>Laodelphax</taxon>
    </lineage>
</organism>
<evidence type="ECO:0000313" key="1">
    <source>
        <dbReference type="EMBL" id="RZF49055.1"/>
    </source>
</evidence>
<comment type="caution">
    <text evidence="1">The sequence shown here is derived from an EMBL/GenBank/DDBJ whole genome shotgun (WGS) entry which is preliminary data.</text>
</comment>
<protein>
    <submittedName>
        <fullName evidence="1">Uncharacterized protein</fullName>
    </submittedName>
</protein>
<gene>
    <name evidence="1" type="ORF">LSTR_LSTR017690</name>
</gene>
<sequence length="344" mass="38874">MTKKPSWPSSEENFEKEIEYLPHSAFDVKHYQTSKHLVIGRRNYTKSTTTSVSKNDCRKLYHEIWSELQEIMEEERVLGLDSQLSEAADTSSRHEQTGTNCIFVDDTGGTNCVINDTGRLNSCVTERPNFVVDDTGGLNCVINNDTDRLNHVANDTDVLNCVIHDTDTLYDRLKQRSATKVKSQKRSTGVFCSASTKFVAKLGTSSSVAKQLFVTSNRGCGCLVGKKEKKIGGRRTEENEEKKVVKKQEEREINHKRKTEIEEVKGKEKKTEENYVEIVWSGTSLLVHVEEEEGGGGGGGKEVVVGELMSYFWNRLWEMKEILATIIQVCMQNRQKLLNGPVRL</sequence>
<dbReference type="Proteomes" id="UP000291343">
    <property type="component" value="Unassembled WGS sequence"/>
</dbReference>
<keyword evidence="2" id="KW-1185">Reference proteome</keyword>
<proteinExistence type="predicted"/>
<accession>A0A482XSF9</accession>
<dbReference type="AlphaFoldDB" id="A0A482XSF9"/>